<keyword evidence="5" id="KW-1185">Reference proteome</keyword>
<keyword evidence="1" id="KW-0649">Protein kinase inhibitor</keyword>
<dbReference type="EMBL" id="KZ451950">
    <property type="protein sequence ID" value="PKA58810.1"/>
    <property type="molecule type" value="Genomic_DNA"/>
</dbReference>
<proteinExistence type="predicted"/>
<name>A0A2I0ATE4_9ASPA</name>
<keyword evidence="2" id="KW-0131">Cell cycle</keyword>
<dbReference type="PANTHER" id="PTHR33142">
    <property type="entry name" value="CYCLIN-DEPENDENT PROTEIN KINASE INHIBITOR SMR13"/>
    <property type="match status" value="1"/>
</dbReference>
<feature type="compositionally biased region" description="Pro residues" evidence="3">
    <location>
        <begin position="1"/>
        <end position="13"/>
    </location>
</feature>
<evidence type="ECO:0000256" key="2">
    <source>
        <dbReference type="ARBA" id="ARBA00023306"/>
    </source>
</evidence>
<evidence type="ECO:0000256" key="3">
    <source>
        <dbReference type="SAM" id="MobiDB-lite"/>
    </source>
</evidence>
<dbReference type="OrthoDB" id="779542at2759"/>
<dbReference type="GO" id="GO:0004860">
    <property type="term" value="F:protein kinase inhibitor activity"/>
    <property type="evidence" value="ECO:0007669"/>
    <property type="project" value="UniProtKB-KW"/>
</dbReference>
<sequence>MHPPLGNPYPTLLPLPMSSSPELVEAPPLPADHRADHEYESCQTASPSKDLKPKEEQEEEDNKDCFNTPTAEESRLSSAPSTCPPPPRKPSRAVGCKRKLSEIAFFRVEAGDIERLFRPRHADRAPPIKSPSGRRRKLNDDDHDIREEEEEEDDESDASSSLSSL</sequence>
<feature type="region of interest" description="Disordered" evidence="3">
    <location>
        <begin position="114"/>
        <end position="165"/>
    </location>
</feature>
<organism evidence="4 5">
    <name type="scientific">Apostasia shenzhenica</name>
    <dbReference type="NCBI Taxonomy" id="1088818"/>
    <lineage>
        <taxon>Eukaryota</taxon>
        <taxon>Viridiplantae</taxon>
        <taxon>Streptophyta</taxon>
        <taxon>Embryophyta</taxon>
        <taxon>Tracheophyta</taxon>
        <taxon>Spermatophyta</taxon>
        <taxon>Magnoliopsida</taxon>
        <taxon>Liliopsida</taxon>
        <taxon>Asparagales</taxon>
        <taxon>Orchidaceae</taxon>
        <taxon>Apostasioideae</taxon>
        <taxon>Apostasia</taxon>
    </lineage>
</organism>
<dbReference type="InterPro" id="IPR040389">
    <property type="entry name" value="SMR"/>
</dbReference>
<feature type="compositionally biased region" description="Basic and acidic residues" evidence="3">
    <location>
        <begin position="31"/>
        <end position="40"/>
    </location>
</feature>
<reference evidence="4 5" key="1">
    <citation type="journal article" date="2017" name="Nature">
        <title>The Apostasia genome and the evolution of orchids.</title>
        <authorList>
            <person name="Zhang G.Q."/>
            <person name="Liu K.W."/>
            <person name="Li Z."/>
            <person name="Lohaus R."/>
            <person name="Hsiao Y.Y."/>
            <person name="Niu S.C."/>
            <person name="Wang J.Y."/>
            <person name="Lin Y.C."/>
            <person name="Xu Q."/>
            <person name="Chen L.J."/>
            <person name="Yoshida K."/>
            <person name="Fujiwara S."/>
            <person name="Wang Z.W."/>
            <person name="Zhang Y.Q."/>
            <person name="Mitsuda N."/>
            <person name="Wang M."/>
            <person name="Liu G.H."/>
            <person name="Pecoraro L."/>
            <person name="Huang H.X."/>
            <person name="Xiao X.J."/>
            <person name="Lin M."/>
            <person name="Wu X.Y."/>
            <person name="Wu W.L."/>
            <person name="Chen Y.Y."/>
            <person name="Chang S.B."/>
            <person name="Sakamoto S."/>
            <person name="Ohme-Takagi M."/>
            <person name="Yagi M."/>
            <person name="Zeng S.J."/>
            <person name="Shen C.Y."/>
            <person name="Yeh C.M."/>
            <person name="Luo Y.B."/>
            <person name="Tsai W.C."/>
            <person name="Van de Peer Y."/>
            <person name="Liu Z.J."/>
        </authorList>
    </citation>
    <scope>NUCLEOTIDE SEQUENCE [LARGE SCALE GENOMIC DNA]</scope>
    <source>
        <strain evidence="5">cv. Shenzhen</strain>
        <tissue evidence="4">Stem</tissue>
    </source>
</reference>
<feature type="compositionally biased region" description="Basic and acidic residues" evidence="3">
    <location>
        <begin position="114"/>
        <end position="126"/>
    </location>
</feature>
<gene>
    <name evidence="4" type="ORF">AXF42_Ash000903</name>
</gene>
<evidence type="ECO:0000256" key="1">
    <source>
        <dbReference type="ARBA" id="ARBA00023013"/>
    </source>
</evidence>
<dbReference type="Proteomes" id="UP000236161">
    <property type="component" value="Unassembled WGS sequence"/>
</dbReference>
<feature type="region of interest" description="Disordered" evidence="3">
    <location>
        <begin position="1"/>
        <end position="96"/>
    </location>
</feature>
<dbReference type="PANTHER" id="PTHR33142:SF8">
    <property type="entry name" value="CYCLIN-DEPENDENT PROTEIN KINASE INHIBITOR SMR9"/>
    <property type="match status" value="1"/>
</dbReference>
<dbReference type="AlphaFoldDB" id="A0A2I0ATE4"/>
<evidence type="ECO:0000313" key="5">
    <source>
        <dbReference type="Proteomes" id="UP000236161"/>
    </source>
</evidence>
<dbReference type="GO" id="GO:0032875">
    <property type="term" value="P:regulation of DNA endoreduplication"/>
    <property type="evidence" value="ECO:0007669"/>
    <property type="project" value="InterPro"/>
</dbReference>
<protein>
    <submittedName>
        <fullName evidence="4">Uncharacterized protein</fullName>
    </submittedName>
</protein>
<accession>A0A2I0ATE4</accession>
<evidence type="ECO:0000313" key="4">
    <source>
        <dbReference type="EMBL" id="PKA58810.1"/>
    </source>
</evidence>
<feature type="compositionally biased region" description="Acidic residues" evidence="3">
    <location>
        <begin position="147"/>
        <end position="157"/>
    </location>
</feature>